<reference evidence="2 3" key="1">
    <citation type="submission" date="2021-06" db="EMBL/GenBank/DDBJ databases">
        <title>Bacillus sp. RD4P76, an endophyte from a halophyte.</title>
        <authorList>
            <person name="Sun J.-Q."/>
        </authorList>
    </citation>
    <scope>NUCLEOTIDE SEQUENCE [LARGE SCALE GENOMIC DNA]</scope>
    <source>
        <strain evidence="2 3">JCM 17098</strain>
    </source>
</reference>
<accession>A0ABS6JZ28</accession>
<feature type="transmembrane region" description="Helical" evidence="1">
    <location>
        <begin position="132"/>
        <end position="155"/>
    </location>
</feature>
<dbReference type="EMBL" id="JAHQCR010000077">
    <property type="protein sequence ID" value="MBU9723487.1"/>
    <property type="molecule type" value="Genomic_DNA"/>
</dbReference>
<evidence type="ECO:0000313" key="2">
    <source>
        <dbReference type="EMBL" id="MBU9723487.1"/>
    </source>
</evidence>
<keyword evidence="1" id="KW-1133">Transmembrane helix</keyword>
<evidence type="ECO:0008006" key="4">
    <source>
        <dbReference type="Google" id="ProtNLM"/>
    </source>
</evidence>
<comment type="caution">
    <text evidence="2">The sequence shown here is derived from an EMBL/GenBank/DDBJ whole genome shotgun (WGS) entry which is preliminary data.</text>
</comment>
<feature type="transmembrane region" description="Helical" evidence="1">
    <location>
        <begin position="92"/>
        <end position="112"/>
    </location>
</feature>
<feature type="transmembrane region" description="Helical" evidence="1">
    <location>
        <begin position="59"/>
        <end position="80"/>
    </location>
</feature>
<gene>
    <name evidence="2" type="ORF">KS407_18885</name>
</gene>
<name>A0ABS6JZ28_9BACI</name>
<proteinExistence type="predicted"/>
<feature type="transmembrane region" description="Helical" evidence="1">
    <location>
        <begin position="176"/>
        <end position="196"/>
    </location>
</feature>
<keyword evidence="1" id="KW-0812">Transmembrane</keyword>
<feature type="transmembrane region" description="Helical" evidence="1">
    <location>
        <begin position="202"/>
        <end position="224"/>
    </location>
</feature>
<evidence type="ECO:0000256" key="1">
    <source>
        <dbReference type="SAM" id="Phobius"/>
    </source>
</evidence>
<sequence length="264" mass="30309">MLGKFTENDFLVLRGPLESGRQSPKSLGSIFIICIFCQAVLLLIIFHFSEYSNFPMKDIVNQIHLFISIILGIISLLYAVPFIYKKSQKIQYLISILVSQNLFGVSLLWGALLLLGEDNTIISTKSTTLLSITYLILTIGLLIFIVTCVRFYNLIKKGHYQKGSKTESVRSKFESKTYMLPVIIGTVGIVCFMQCLSRNFEIGFMDLFYVVAPIIFFYVMLFVLPEQLVILYCKYRFDSFNFDPNGRHLYPPRNEKIHDLDNKG</sequence>
<dbReference type="RefSeq" id="WP_088073400.1">
    <property type="nucleotide sequence ID" value="NZ_JAHQCR010000077.1"/>
</dbReference>
<evidence type="ECO:0000313" key="3">
    <source>
        <dbReference type="Proteomes" id="UP000790580"/>
    </source>
</evidence>
<keyword evidence="3" id="KW-1185">Reference proteome</keyword>
<feature type="transmembrane region" description="Helical" evidence="1">
    <location>
        <begin position="27"/>
        <end position="47"/>
    </location>
</feature>
<keyword evidence="1" id="KW-0472">Membrane</keyword>
<dbReference type="Proteomes" id="UP000790580">
    <property type="component" value="Unassembled WGS sequence"/>
</dbReference>
<protein>
    <recommendedName>
        <fullName evidence="4">ABC transporter ATPase</fullName>
    </recommendedName>
</protein>
<organism evidence="2 3">
    <name type="scientific">Evansella alkalicola</name>
    <dbReference type="NCBI Taxonomy" id="745819"/>
    <lineage>
        <taxon>Bacteria</taxon>
        <taxon>Bacillati</taxon>
        <taxon>Bacillota</taxon>
        <taxon>Bacilli</taxon>
        <taxon>Bacillales</taxon>
        <taxon>Bacillaceae</taxon>
        <taxon>Evansella</taxon>
    </lineage>
</organism>